<keyword evidence="3" id="KW-0805">Transcription regulation</keyword>
<comment type="caution">
    <text evidence="9">The sequence shown here is derived from an EMBL/GenBank/DDBJ whole genome shotgun (WGS) entry which is preliminary data.</text>
</comment>
<feature type="region of interest" description="Disordered" evidence="7">
    <location>
        <begin position="65"/>
        <end position="108"/>
    </location>
</feature>
<dbReference type="InterPro" id="IPR001138">
    <property type="entry name" value="Zn2Cys6_DnaBD"/>
</dbReference>
<dbReference type="AlphaFoldDB" id="A0AAN6RNV9"/>
<sequence length="438" mass="48452">MPEPSSSISALSSGSSTPTQREQCWECRRRRLVCDGGQPVCAKCRTARIVCPGYADKKPLTWLAPGQIKSRARRRNPAVKGQRPPKQGKTTPPSDAISEDADSTPAKEELELGMPVELRPEICDIFDAMLYYNTRIYPDMIRNQLAPSRYVLPLRMVQHLPPSITHTLVSIFLSHRIIQVADNPASDALVKPLWTRMYHHRDIAIRSINKLVGEEASRKDVVTIIAVYTLLFAILQQSFTPSWRIHMSGFLSLVHLRGSFTEVIRDTPEMELSLIAICIVGTFANTTSPRHNLFHVAPTPSLLSLLSTFYTETYFPSLPCPPPLLPLIIHTTALRTAAPSPTTTSATLRLLAEIDAFSPQTWSSSTYPSQPDWLLLASTFHAATALYALLALHSSGALPPSSPTGWARARTRHATALGALLASAMAAPRVRRRMVWPL</sequence>
<dbReference type="Pfam" id="PF11951">
    <property type="entry name" value="Fungal_trans_2"/>
    <property type="match status" value="1"/>
</dbReference>
<dbReference type="Pfam" id="PF00172">
    <property type="entry name" value="Zn_clus"/>
    <property type="match status" value="1"/>
</dbReference>
<evidence type="ECO:0000256" key="3">
    <source>
        <dbReference type="ARBA" id="ARBA00023015"/>
    </source>
</evidence>
<name>A0AAN6RNV9_9PEZI</name>
<accession>A0AAN6RNV9</accession>
<comment type="subcellular location">
    <subcellularLocation>
        <location evidence="1">Nucleus</location>
    </subcellularLocation>
</comment>
<dbReference type="GO" id="GO:0005634">
    <property type="term" value="C:nucleus"/>
    <property type="evidence" value="ECO:0007669"/>
    <property type="project" value="UniProtKB-SubCell"/>
</dbReference>
<reference evidence="9" key="2">
    <citation type="submission" date="2023-05" db="EMBL/GenBank/DDBJ databases">
        <authorList>
            <consortium name="Lawrence Berkeley National Laboratory"/>
            <person name="Steindorff A."/>
            <person name="Hensen N."/>
            <person name="Bonometti L."/>
            <person name="Westerberg I."/>
            <person name="Brannstrom I.O."/>
            <person name="Guillou S."/>
            <person name="Cros-Aarteil S."/>
            <person name="Calhoun S."/>
            <person name="Haridas S."/>
            <person name="Kuo A."/>
            <person name="Mondo S."/>
            <person name="Pangilinan J."/>
            <person name="Riley R."/>
            <person name="Labutti K."/>
            <person name="Andreopoulos B."/>
            <person name="Lipzen A."/>
            <person name="Chen C."/>
            <person name="Yanf M."/>
            <person name="Daum C."/>
            <person name="Ng V."/>
            <person name="Clum A."/>
            <person name="Ohm R."/>
            <person name="Martin F."/>
            <person name="Silar P."/>
            <person name="Natvig D."/>
            <person name="Lalanne C."/>
            <person name="Gautier V."/>
            <person name="Ament-Velasquez S.L."/>
            <person name="Kruys A."/>
            <person name="Hutchinson M.I."/>
            <person name="Powell A.J."/>
            <person name="Barry K."/>
            <person name="Miller A.N."/>
            <person name="Grigoriev I.V."/>
            <person name="Debuchy R."/>
            <person name="Gladieux P."/>
            <person name="Thoren M.H."/>
            <person name="Johannesson H."/>
        </authorList>
    </citation>
    <scope>NUCLEOTIDE SEQUENCE</scope>
    <source>
        <strain evidence="9">CBS 103.79</strain>
    </source>
</reference>
<evidence type="ECO:0000313" key="10">
    <source>
        <dbReference type="Proteomes" id="UP001303889"/>
    </source>
</evidence>
<evidence type="ECO:0000259" key="8">
    <source>
        <dbReference type="PROSITE" id="PS50048"/>
    </source>
</evidence>
<evidence type="ECO:0000313" key="9">
    <source>
        <dbReference type="EMBL" id="KAK3896988.1"/>
    </source>
</evidence>
<dbReference type="PANTHER" id="PTHR37534">
    <property type="entry name" value="TRANSCRIPTIONAL ACTIVATOR PROTEIN UGA3"/>
    <property type="match status" value="1"/>
</dbReference>
<evidence type="ECO:0000256" key="4">
    <source>
        <dbReference type="ARBA" id="ARBA00023125"/>
    </source>
</evidence>
<dbReference type="CDD" id="cd00067">
    <property type="entry name" value="GAL4"/>
    <property type="match status" value="1"/>
</dbReference>
<dbReference type="SMART" id="SM00066">
    <property type="entry name" value="GAL4"/>
    <property type="match status" value="1"/>
</dbReference>
<dbReference type="GO" id="GO:0008270">
    <property type="term" value="F:zinc ion binding"/>
    <property type="evidence" value="ECO:0007669"/>
    <property type="project" value="InterPro"/>
</dbReference>
<feature type="region of interest" description="Disordered" evidence="7">
    <location>
        <begin position="1"/>
        <end position="20"/>
    </location>
</feature>
<proteinExistence type="predicted"/>
<dbReference type="GO" id="GO:0045944">
    <property type="term" value="P:positive regulation of transcription by RNA polymerase II"/>
    <property type="evidence" value="ECO:0007669"/>
    <property type="project" value="TreeGrafter"/>
</dbReference>
<gene>
    <name evidence="9" type="ORF">C8A05DRAFT_20156</name>
</gene>
<dbReference type="Proteomes" id="UP001303889">
    <property type="component" value="Unassembled WGS sequence"/>
</dbReference>
<organism evidence="9 10">
    <name type="scientific">Staphylotrichum tortipilum</name>
    <dbReference type="NCBI Taxonomy" id="2831512"/>
    <lineage>
        <taxon>Eukaryota</taxon>
        <taxon>Fungi</taxon>
        <taxon>Dikarya</taxon>
        <taxon>Ascomycota</taxon>
        <taxon>Pezizomycotina</taxon>
        <taxon>Sordariomycetes</taxon>
        <taxon>Sordariomycetidae</taxon>
        <taxon>Sordariales</taxon>
        <taxon>Chaetomiaceae</taxon>
        <taxon>Staphylotrichum</taxon>
    </lineage>
</organism>
<evidence type="ECO:0000256" key="1">
    <source>
        <dbReference type="ARBA" id="ARBA00004123"/>
    </source>
</evidence>
<reference evidence="9" key="1">
    <citation type="journal article" date="2023" name="Mol. Phylogenet. Evol.">
        <title>Genome-scale phylogeny and comparative genomics of the fungal order Sordariales.</title>
        <authorList>
            <person name="Hensen N."/>
            <person name="Bonometti L."/>
            <person name="Westerberg I."/>
            <person name="Brannstrom I.O."/>
            <person name="Guillou S."/>
            <person name="Cros-Aarteil S."/>
            <person name="Calhoun S."/>
            <person name="Haridas S."/>
            <person name="Kuo A."/>
            <person name="Mondo S."/>
            <person name="Pangilinan J."/>
            <person name="Riley R."/>
            <person name="LaButti K."/>
            <person name="Andreopoulos B."/>
            <person name="Lipzen A."/>
            <person name="Chen C."/>
            <person name="Yan M."/>
            <person name="Daum C."/>
            <person name="Ng V."/>
            <person name="Clum A."/>
            <person name="Steindorff A."/>
            <person name="Ohm R.A."/>
            <person name="Martin F."/>
            <person name="Silar P."/>
            <person name="Natvig D.O."/>
            <person name="Lalanne C."/>
            <person name="Gautier V."/>
            <person name="Ament-Velasquez S.L."/>
            <person name="Kruys A."/>
            <person name="Hutchinson M.I."/>
            <person name="Powell A.J."/>
            <person name="Barry K."/>
            <person name="Miller A.N."/>
            <person name="Grigoriev I.V."/>
            <person name="Debuchy R."/>
            <person name="Gladieux P."/>
            <person name="Hiltunen Thoren M."/>
            <person name="Johannesson H."/>
        </authorList>
    </citation>
    <scope>NUCLEOTIDE SEQUENCE</scope>
    <source>
        <strain evidence="9">CBS 103.79</strain>
    </source>
</reference>
<dbReference type="PROSITE" id="PS50048">
    <property type="entry name" value="ZN2_CY6_FUNGAL_2"/>
    <property type="match status" value="1"/>
</dbReference>
<keyword evidence="10" id="KW-1185">Reference proteome</keyword>
<evidence type="ECO:0000256" key="7">
    <source>
        <dbReference type="SAM" id="MobiDB-lite"/>
    </source>
</evidence>
<protein>
    <recommendedName>
        <fullName evidence="8">Zn(2)-C6 fungal-type domain-containing protein</fullName>
    </recommendedName>
</protein>
<feature type="domain" description="Zn(2)-C6 fungal-type" evidence="8">
    <location>
        <begin position="23"/>
        <end position="51"/>
    </location>
</feature>
<dbReference type="InterPro" id="IPR021858">
    <property type="entry name" value="Fun_TF"/>
</dbReference>
<dbReference type="EMBL" id="MU856313">
    <property type="protein sequence ID" value="KAK3896988.1"/>
    <property type="molecule type" value="Genomic_DNA"/>
</dbReference>
<dbReference type="PANTHER" id="PTHR37534:SF15">
    <property type="entry name" value="ZN(II)2CYS6 TRANSCRIPTION FACTOR (EUROFUNG)"/>
    <property type="match status" value="1"/>
</dbReference>
<dbReference type="Gene3D" id="4.10.240.10">
    <property type="entry name" value="Zn(2)-C6 fungal-type DNA-binding domain"/>
    <property type="match status" value="1"/>
</dbReference>
<feature type="non-terminal residue" evidence="9">
    <location>
        <position position="438"/>
    </location>
</feature>
<dbReference type="GO" id="GO:0000981">
    <property type="term" value="F:DNA-binding transcription factor activity, RNA polymerase II-specific"/>
    <property type="evidence" value="ECO:0007669"/>
    <property type="project" value="InterPro"/>
</dbReference>
<keyword evidence="2" id="KW-0862">Zinc</keyword>
<evidence type="ECO:0000256" key="6">
    <source>
        <dbReference type="ARBA" id="ARBA00023242"/>
    </source>
</evidence>
<keyword evidence="4" id="KW-0238">DNA-binding</keyword>
<keyword evidence="5" id="KW-0804">Transcription</keyword>
<dbReference type="GO" id="GO:0000976">
    <property type="term" value="F:transcription cis-regulatory region binding"/>
    <property type="evidence" value="ECO:0007669"/>
    <property type="project" value="TreeGrafter"/>
</dbReference>
<dbReference type="SUPFAM" id="SSF57701">
    <property type="entry name" value="Zn2/Cys6 DNA-binding domain"/>
    <property type="match status" value="1"/>
</dbReference>
<evidence type="ECO:0000256" key="5">
    <source>
        <dbReference type="ARBA" id="ARBA00023163"/>
    </source>
</evidence>
<evidence type="ECO:0000256" key="2">
    <source>
        <dbReference type="ARBA" id="ARBA00022833"/>
    </source>
</evidence>
<dbReference type="InterPro" id="IPR036864">
    <property type="entry name" value="Zn2-C6_fun-type_DNA-bd_sf"/>
</dbReference>
<keyword evidence="6" id="KW-0539">Nucleus</keyword>